<evidence type="ECO:0000256" key="4">
    <source>
        <dbReference type="ARBA" id="ARBA00022692"/>
    </source>
</evidence>
<dbReference type="InterPro" id="IPR009729">
    <property type="entry name" value="Gal-3-0_sulfotransfrase"/>
</dbReference>
<keyword evidence="8 10" id="KW-0472">Membrane</keyword>
<protein>
    <submittedName>
        <fullName evidence="11">GAL3ST1 protein</fullName>
    </submittedName>
</protein>
<dbReference type="AlphaFoldDB" id="A0A8K0A5U1"/>
<evidence type="ECO:0000256" key="8">
    <source>
        <dbReference type="ARBA" id="ARBA00023136"/>
    </source>
</evidence>
<keyword evidence="5" id="KW-0735">Signal-anchor</keyword>
<evidence type="ECO:0000256" key="1">
    <source>
        <dbReference type="ARBA" id="ARBA00004323"/>
    </source>
</evidence>
<keyword evidence="12" id="KW-1185">Reference proteome</keyword>
<dbReference type="GO" id="GO:0009247">
    <property type="term" value="P:glycolipid biosynthetic process"/>
    <property type="evidence" value="ECO:0007669"/>
    <property type="project" value="InterPro"/>
</dbReference>
<reference evidence="11" key="1">
    <citation type="submission" date="2022-01" db="EMBL/GenBank/DDBJ databases">
        <authorList>
            <person name="Braso-Vives M."/>
        </authorList>
    </citation>
    <scope>NUCLEOTIDE SEQUENCE</scope>
</reference>
<evidence type="ECO:0000256" key="7">
    <source>
        <dbReference type="ARBA" id="ARBA00023034"/>
    </source>
</evidence>
<dbReference type="SUPFAM" id="SSF52540">
    <property type="entry name" value="P-loop containing nucleoside triphosphate hydrolases"/>
    <property type="match status" value="1"/>
</dbReference>
<keyword evidence="3" id="KW-0808">Transferase</keyword>
<evidence type="ECO:0000256" key="10">
    <source>
        <dbReference type="SAM" id="Phobius"/>
    </source>
</evidence>
<keyword evidence="4 10" id="KW-0812">Transmembrane</keyword>
<evidence type="ECO:0000256" key="9">
    <source>
        <dbReference type="ARBA" id="ARBA00023180"/>
    </source>
</evidence>
<dbReference type="Pfam" id="PF06990">
    <property type="entry name" value="Gal-3-0_sulfotr"/>
    <property type="match status" value="1"/>
</dbReference>
<evidence type="ECO:0000256" key="2">
    <source>
        <dbReference type="ARBA" id="ARBA00008124"/>
    </source>
</evidence>
<dbReference type="PANTHER" id="PTHR14647">
    <property type="entry name" value="GALACTOSE-3-O-SULFOTRANSFERASE"/>
    <property type="match status" value="1"/>
</dbReference>
<keyword evidence="9" id="KW-0325">Glycoprotein</keyword>
<proteinExistence type="inferred from homology"/>
<dbReference type="OrthoDB" id="514299at2759"/>
<name>A0A8K0A5U1_BRALA</name>
<evidence type="ECO:0000256" key="6">
    <source>
        <dbReference type="ARBA" id="ARBA00022989"/>
    </source>
</evidence>
<comment type="subcellular location">
    <subcellularLocation>
        <location evidence="1">Golgi apparatus membrane</location>
        <topology evidence="1">Single-pass type II membrane protein</topology>
    </subcellularLocation>
</comment>
<sequence>MRRRSTFRWLGLILLVMCVLPTVMFYAWGPPINGGATGATQLGFLQAGESAALLRPGHFNSWKKREGELRLRDAKLNITNCEPKTDIAFIKTHKTGGTTVMQILHRFGYLRNTSFLLPHNDINDLYPHGLLNPNLYLPPIQHGHGILTYHAVYDRRSIIKHLSENSTFFTIIREPLSHLKSTFSYYRLSRLMEDYESTEMEAMIKFLEDPGRYDTKFNTDSPSRPVSFTRNPMALELGFPVDKLQNTAGDPSSEEIKNFLQRISRDLDLVMIMEYFEESLVLLRRLMCWDLQDILYLRYNSYEYSNVTVPPVLVDIHKRWDTVDYALYDHFNRTLWGKIQKEGNDFRQELNHFKDVENKVRTHCASPKDHLPTIVERSPWNQQFLIDSTFCTWLKASHMCYWTLLRDRSLKFHMSTDPRKTTPLSNRKQPFFVKLSRKLRVSSGIHSPPFCLLCGEVQKYCSDHEYVSHIYQEGHISSSQSSSNRLELQGWHGGDPLPPA</sequence>
<evidence type="ECO:0000313" key="11">
    <source>
        <dbReference type="EMBL" id="CAH1269832.1"/>
    </source>
</evidence>
<organism evidence="11 12">
    <name type="scientific">Branchiostoma lanceolatum</name>
    <name type="common">Common lancelet</name>
    <name type="synonym">Amphioxus lanceolatum</name>
    <dbReference type="NCBI Taxonomy" id="7740"/>
    <lineage>
        <taxon>Eukaryota</taxon>
        <taxon>Metazoa</taxon>
        <taxon>Chordata</taxon>
        <taxon>Cephalochordata</taxon>
        <taxon>Leptocardii</taxon>
        <taxon>Amphioxiformes</taxon>
        <taxon>Branchiostomatidae</taxon>
        <taxon>Branchiostoma</taxon>
    </lineage>
</organism>
<evidence type="ECO:0000313" key="12">
    <source>
        <dbReference type="Proteomes" id="UP000838412"/>
    </source>
</evidence>
<accession>A0A8K0A5U1</accession>
<gene>
    <name evidence="11" type="primary">GAL3ST1</name>
    <name evidence="11" type="ORF">BLAG_LOCUS22346</name>
</gene>
<dbReference type="GO" id="GO:0001733">
    <property type="term" value="F:galactosylceramide sulfotransferase activity"/>
    <property type="evidence" value="ECO:0007669"/>
    <property type="project" value="InterPro"/>
</dbReference>
<dbReference type="EMBL" id="OV696692">
    <property type="protein sequence ID" value="CAH1269832.1"/>
    <property type="molecule type" value="Genomic_DNA"/>
</dbReference>
<dbReference type="GO" id="GO:0000139">
    <property type="term" value="C:Golgi membrane"/>
    <property type="evidence" value="ECO:0007669"/>
    <property type="project" value="UniProtKB-SubCell"/>
</dbReference>
<evidence type="ECO:0000256" key="5">
    <source>
        <dbReference type="ARBA" id="ARBA00022968"/>
    </source>
</evidence>
<dbReference type="PANTHER" id="PTHR14647:SF87">
    <property type="entry name" value="PUTATIVE-RELATED"/>
    <property type="match status" value="1"/>
</dbReference>
<keyword evidence="6 10" id="KW-1133">Transmembrane helix</keyword>
<dbReference type="Proteomes" id="UP000838412">
    <property type="component" value="Chromosome 7"/>
</dbReference>
<dbReference type="InterPro" id="IPR027417">
    <property type="entry name" value="P-loop_NTPase"/>
</dbReference>
<feature type="transmembrane region" description="Helical" evidence="10">
    <location>
        <begin position="7"/>
        <end position="28"/>
    </location>
</feature>
<comment type="similarity">
    <text evidence="2">Belongs to the galactose-3-O-sulfotransferase family.</text>
</comment>
<keyword evidence="7" id="KW-0333">Golgi apparatus</keyword>
<dbReference type="Gene3D" id="3.40.50.300">
    <property type="entry name" value="P-loop containing nucleotide triphosphate hydrolases"/>
    <property type="match status" value="1"/>
</dbReference>
<evidence type="ECO:0000256" key="3">
    <source>
        <dbReference type="ARBA" id="ARBA00022679"/>
    </source>
</evidence>